<comment type="caution">
    <text evidence="1">The sequence shown here is derived from an EMBL/GenBank/DDBJ whole genome shotgun (WGS) entry which is preliminary data.</text>
</comment>
<gene>
    <name evidence="1" type="ORF">SDC9_134391</name>
</gene>
<accession>A0A645DDM6</accession>
<evidence type="ECO:0008006" key="2">
    <source>
        <dbReference type="Google" id="ProtNLM"/>
    </source>
</evidence>
<sequence>MAVYRLSVTLDEPVDETLLNQALKTTVKRLPYFAYRLRRGLFWFYLEQQEGVPRVQPDAVNPCLPFSPGRDGHFMFRVRVHDCRVAVEIFHVLADGTGTMTFLLTLIAEYLRLKNGNRIPAFAPYILDCRDKPKPSEWEDSFPVYARDAARPRGEEAAYPLRGTPAERDYLQVTIGMMDSGRLAAAAKTRGATINTYLAALILQALVGIAKEDKRKGLAKRPVKLSMPVNLRKYYKSSTLRNFSSYINVPVYADYGDYSLDDIITLVKHSMGYETAEQLINARFSSNVHAEQSKAIRPVPLVVKSLILRMMYALTGERYFTSVLSNMGRIDLPEGMRGHVKRFDFIIGAGRSNPLSIGCVSVNGQTYLSFSRTIKEPEVERRVLSALIREGVPVVVESNRRINR</sequence>
<protein>
    <recommendedName>
        <fullName evidence="2">Alcohol acetyltransferase</fullName>
    </recommendedName>
</protein>
<proteinExistence type="predicted"/>
<dbReference type="AlphaFoldDB" id="A0A645DDM6"/>
<evidence type="ECO:0000313" key="1">
    <source>
        <dbReference type="EMBL" id="MPM87295.1"/>
    </source>
</evidence>
<organism evidence="1">
    <name type="scientific">bioreactor metagenome</name>
    <dbReference type="NCBI Taxonomy" id="1076179"/>
    <lineage>
        <taxon>unclassified sequences</taxon>
        <taxon>metagenomes</taxon>
        <taxon>ecological metagenomes</taxon>
    </lineage>
</organism>
<reference evidence="1" key="1">
    <citation type="submission" date="2019-08" db="EMBL/GenBank/DDBJ databases">
        <authorList>
            <person name="Kucharzyk K."/>
            <person name="Murdoch R.W."/>
            <person name="Higgins S."/>
            <person name="Loffler F."/>
        </authorList>
    </citation>
    <scope>NUCLEOTIDE SEQUENCE</scope>
</reference>
<dbReference type="EMBL" id="VSSQ01035146">
    <property type="protein sequence ID" value="MPM87295.1"/>
    <property type="molecule type" value="Genomic_DNA"/>
</dbReference>
<name>A0A645DDM6_9ZZZZ</name>